<dbReference type="Proteomes" id="UP001336020">
    <property type="component" value="Unassembled WGS sequence"/>
</dbReference>
<evidence type="ECO:0000313" key="4">
    <source>
        <dbReference type="Proteomes" id="UP001336020"/>
    </source>
</evidence>
<keyword evidence="3" id="KW-0489">Methyltransferase</keyword>
<proteinExistence type="predicted"/>
<keyword evidence="1 3" id="KW-0808">Transferase</keyword>
<dbReference type="SUPFAM" id="SSF53335">
    <property type="entry name" value="S-adenosyl-L-methionine-dependent methyltransferases"/>
    <property type="match status" value="1"/>
</dbReference>
<dbReference type="CDD" id="cd02440">
    <property type="entry name" value="AdoMet_MTases"/>
    <property type="match status" value="1"/>
</dbReference>
<reference evidence="3 4" key="1">
    <citation type="submission" date="2023-07" db="EMBL/GenBank/DDBJ databases">
        <authorList>
            <person name="Girao M."/>
            <person name="Carvalho M.F."/>
        </authorList>
    </citation>
    <scope>NUCLEOTIDE SEQUENCE [LARGE SCALE GENOMIC DNA]</scope>
    <source>
        <strain evidence="3 4">YIM65754</strain>
    </source>
</reference>
<evidence type="ECO:0000256" key="1">
    <source>
        <dbReference type="ARBA" id="ARBA00022679"/>
    </source>
</evidence>
<dbReference type="InterPro" id="IPR029063">
    <property type="entry name" value="SAM-dependent_MTases_sf"/>
</dbReference>
<sequence>MDAHEWNDKYRAAELVWGAPPNPVVVEFATALPHGRALDLGCGEGRHSLWLATRGWEVVGTDFSEVALDKARQVAAQAPRRSRDRLQYVRSDVTRDAFDGPYDLILAVFLHFPPTQRAALIDNAINSLEPEGILIFLGHDRTNIGEGVGGPQESEILYTPTDIVEEIDGRLEIQVAERRYRETVSGTAIDALVVARKIGLGS</sequence>
<dbReference type="PANTHER" id="PTHR43861">
    <property type="entry name" value="TRANS-ACONITATE 2-METHYLTRANSFERASE-RELATED"/>
    <property type="match status" value="1"/>
</dbReference>
<dbReference type="GO" id="GO:0008168">
    <property type="term" value="F:methyltransferase activity"/>
    <property type="evidence" value="ECO:0007669"/>
    <property type="project" value="UniProtKB-KW"/>
</dbReference>
<dbReference type="EC" id="2.1.-.-" evidence="3"/>
<gene>
    <name evidence="3" type="ORF">Q7514_05930</name>
</gene>
<comment type="caution">
    <text evidence="3">The sequence shown here is derived from an EMBL/GenBank/DDBJ whole genome shotgun (WGS) entry which is preliminary data.</text>
</comment>
<keyword evidence="4" id="KW-1185">Reference proteome</keyword>
<evidence type="ECO:0000259" key="2">
    <source>
        <dbReference type="Pfam" id="PF13649"/>
    </source>
</evidence>
<dbReference type="RefSeq" id="WP_330132319.1">
    <property type="nucleotide sequence ID" value="NZ_JAUTXY010000002.1"/>
</dbReference>
<evidence type="ECO:0000313" key="3">
    <source>
        <dbReference type="EMBL" id="MEE2057065.1"/>
    </source>
</evidence>
<organism evidence="3 4">
    <name type="scientific">Rhodococcus artemisiae</name>
    <dbReference type="NCBI Taxonomy" id="714159"/>
    <lineage>
        <taxon>Bacteria</taxon>
        <taxon>Bacillati</taxon>
        <taxon>Actinomycetota</taxon>
        <taxon>Actinomycetes</taxon>
        <taxon>Mycobacteriales</taxon>
        <taxon>Nocardiaceae</taxon>
        <taxon>Rhodococcus</taxon>
    </lineage>
</organism>
<dbReference type="Pfam" id="PF13649">
    <property type="entry name" value="Methyltransf_25"/>
    <property type="match status" value="1"/>
</dbReference>
<accession>A0ABU7L688</accession>
<dbReference type="GO" id="GO:0032259">
    <property type="term" value="P:methylation"/>
    <property type="evidence" value="ECO:0007669"/>
    <property type="project" value="UniProtKB-KW"/>
</dbReference>
<dbReference type="EMBL" id="JAUTXY010000002">
    <property type="protein sequence ID" value="MEE2057065.1"/>
    <property type="molecule type" value="Genomic_DNA"/>
</dbReference>
<dbReference type="InterPro" id="IPR041698">
    <property type="entry name" value="Methyltransf_25"/>
</dbReference>
<dbReference type="Gene3D" id="3.40.50.150">
    <property type="entry name" value="Vaccinia Virus protein VP39"/>
    <property type="match status" value="1"/>
</dbReference>
<feature type="domain" description="Methyltransferase" evidence="2">
    <location>
        <begin position="38"/>
        <end position="132"/>
    </location>
</feature>
<protein>
    <submittedName>
        <fullName evidence="3">Class I SAM-dependent methyltransferase</fullName>
        <ecNumber evidence="3">2.1.-.-</ecNumber>
    </submittedName>
</protein>
<name>A0ABU7L688_9NOCA</name>